<keyword evidence="5" id="KW-0863">Zinc-finger</keyword>
<protein>
    <recommendedName>
        <fullName evidence="10">Zinc finger PHD-type domain-containing protein</fullName>
    </recommendedName>
</protein>
<sequence>MKTKPIKAKNVSTDAQLITSTHSLNVVKTLIHTAIGVITYLRCVTLLETFGSSSLHPVHRDDKSFISGESFLKNASTTIGKFMVNHVFIGLVPIAPKVPPIIMTGIFPMVRRPEERVADILESSTLTEVLRKKATKSWITLWVPTEEGAMDAIQRGYLRQLLFAMYLDPNKPRDVIECYTFIPFSPSARFNITYSKSKDREGELIPELEVRDQLREMSLGGKISVFNEADPQQSRTTCGMVKRQVQALIKNLICSTQSLSDIHGRRFLTFKLHYNEFGSSANCLDWFENQVRHRRIMSRLILRQAMQNSIASHSVPRELKKFQVLRRWEKLIPDSTRDVRVALATISGYLPEPSPSDSILLPKGKSPLELREIELKKIRQEAKARQIVWDTEKFLAPSPPATPNDFNKEDTQSITLAEPIGRRDSNDRIIPFPRQDDDPNLNEPGAVRILKRKATPESKVLPESDNMLNSTQTEVQSQQTPVSVRRETCTESLAWSLKSTGCRNDLSNGVSTSAQETHGKQAEEFKNELTRIRKNNQSQVFQEKARLDGKPIPNHSANTMDDDPIDEGSIPNHNLNSTRLVANVEALSDSIDPIESFTSSNMVDVGSVILPRPVATVEPERKEITTLEPRMDDHAPQKADSNKKIKTAKVIWPPSANKSDICECRDANDDQDMINCEICKRWRHLNCYGYKSEKDPRIPDFFVCYRCRIHKGMDLEQVWKREDDISVALEGLRGLCIFRRTLQIIYQEGLPAVLKDLAHRLGNYSEVDLSTVSQIKHRLETEKFICPKSNSRTKSSGILESERKGSSKAIKSKRYIKHMIVNESYEQKKLRDKLYFTPGTGAEAKLLEKFGNDSITEDNQDQQVYLFII</sequence>
<keyword evidence="8" id="KW-0469">Meiosis</keyword>
<gene>
    <name evidence="11" type="ORF">VP01_941g12</name>
</gene>
<dbReference type="Pfam" id="PF02301">
    <property type="entry name" value="HORMA"/>
    <property type="match status" value="1"/>
</dbReference>
<evidence type="ECO:0000256" key="9">
    <source>
        <dbReference type="SAM" id="MobiDB-lite"/>
    </source>
</evidence>
<comment type="caution">
    <text evidence="11">The sequence shown here is derived from an EMBL/GenBank/DDBJ whole genome shotgun (WGS) entry which is preliminary data.</text>
</comment>
<keyword evidence="7" id="KW-0539">Nucleus</keyword>
<dbReference type="InterPro" id="IPR019787">
    <property type="entry name" value="Znf_PHD-finger"/>
</dbReference>
<organism evidence="11 12">
    <name type="scientific">Puccinia sorghi</name>
    <dbReference type="NCBI Taxonomy" id="27349"/>
    <lineage>
        <taxon>Eukaryota</taxon>
        <taxon>Fungi</taxon>
        <taxon>Dikarya</taxon>
        <taxon>Basidiomycota</taxon>
        <taxon>Pucciniomycotina</taxon>
        <taxon>Pucciniomycetes</taxon>
        <taxon>Pucciniales</taxon>
        <taxon>Pucciniaceae</taxon>
        <taxon>Puccinia</taxon>
    </lineage>
</organism>
<evidence type="ECO:0000256" key="6">
    <source>
        <dbReference type="ARBA" id="ARBA00022833"/>
    </source>
</evidence>
<dbReference type="Pfam" id="PF00628">
    <property type="entry name" value="PHD"/>
    <property type="match status" value="1"/>
</dbReference>
<evidence type="ECO:0000256" key="8">
    <source>
        <dbReference type="ARBA" id="ARBA00023254"/>
    </source>
</evidence>
<name>A0A0L6U756_9BASI</name>
<dbReference type="VEuPathDB" id="FungiDB:VP01_941g12"/>
<dbReference type="InterPro" id="IPR001965">
    <property type="entry name" value="Znf_PHD"/>
</dbReference>
<dbReference type="PANTHER" id="PTHR48225:SF7">
    <property type="entry name" value="MEIOSIS-SPECIFIC PROTEIN HOP1"/>
    <property type="match status" value="1"/>
</dbReference>
<keyword evidence="6" id="KW-0862">Zinc</keyword>
<evidence type="ECO:0000256" key="2">
    <source>
        <dbReference type="ARBA" id="ARBA00004286"/>
    </source>
</evidence>
<dbReference type="PANTHER" id="PTHR48225">
    <property type="entry name" value="HORMA DOMAIN-CONTAINING PROTEIN 1"/>
    <property type="match status" value="1"/>
</dbReference>
<dbReference type="Gene3D" id="3.30.900.10">
    <property type="entry name" value="HORMA domain"/>
    <property type="match status" value="1"/>
</dbReference>
<dbReference type="Gene3D" id="3.30.40.10">
    <property type="entry name" value="Zinc/RING finger domain, C3HC4 (zinc finger)"/>
    <property type="match status" value="1"/>
</dbReference>
<feature type="region of interest" description="Disordered" evidence="9">
    <location>
        <begin position="424"/>
        <end position="443"/>
    </location>
</feature>
<dbReference type="InterPro" id="IPR011011">
    <property type="entry name" value="Znf_FYVE_PHD"/>
</dbReference>
<dbReference type="GO" id="GO:0005694">
    <property type="term" value="C:chromosome"/>
    <property type="evidence" value="ECO:0007669"/>
    <property type="project" value="UniProtKB-SubCell"/>
</dbReference>
<proteinExistence type="predicted"/>
<evidence type="ECO:0000256" key="1">
    <source>
        <dbReference type="ARBA" id="ARBA00004123"/>
    </source>
</evidence>
<dbReference type="InterPro" id="IPR036570">
    <property type="entry name" value="HORMA_dom_sf"/>
</dbReference>
<accession>A0A0L6U756</accession>
<keyword evidence="12" id="KW-1185">Reference proteome</keyword>
<dbReference type="GO" id="GO:0051598">
    <property type="term" value="P:meiotic recombination checkpoint signaling"/>
    <property type="evidence" value="ECO:0007669"/>
    <property type="project" value="TreeGrafter"/>
</dbReference>
<dbReference type="STRING" id="27349.A0A0L6U756"/>
<evidence type="ECO:0000256" key="5">
    <source>
        <dbReference type="ARBA" id="ARBA00022771"/>
    </source>
</evidence>
<dbReference type="GO" id="GO:0007130">
    <property type="term" value="P:synaptonemal complex assembly"/>
    <property type="evidence" value="ECO:0007669"/>
    <property type="project" value="TreeGrafter"/>
</dbReference>
<keyword evidence="3" id="KW-0158">Chromosome</keyword>
<dbReference type="InterPro" id="IPR013083">
    <property type="entry name" value="Znf_RING/FYVE/PHD"/>
</dbReference>
<evidence type="ECO:0000256" key="4">
    <source>
        <dbReference type="ARBA" id="ARBA00022723"/>
    </source>
</evidence>
<evidence type="ECO:0000313" key="11">
    <source>
        <dbReference type="EMBL" id="KNZ44192.1"/>
    </source>
</evidence>
<feature type="domain" description="Zinc finger PHD-type" evidence="10">
    <location>
        <begin position="661"/>
        <end position="708"/>
    </location>
</feature>
<dbReference type="GO" id="GO:0005634">
    <property type="term" value="C:nucleus"/>
    <property type="evidence" value="ECO:0007669"/>
    <property type="project" value="UniProtKB-SubCell"/>
</dbReference>
<dbReference type="OrthoDB" id="1928087at2759"/>
<dbReference type="SMART" id="SM00249">
    <property type="entry name" value="PHD"/>
    <property type="match status" value="1"/>
</dbReference>
<dbReference type="AlphaFoldDB" id="A0A0L6U756"/>
<evidence type="ECO:0000256" key="7">
    <source>
        <dbReference type="ARBA" id="ARBA00023242"/>
    </source>
</evidence>
<dbReference type="InterPro" id="IPR051294">
    <property type="entry name" value="HORMA_MeioticProgression"/>
</dbReference>
<dbReference type="GO" id="GO:0008270">
    <property type="term" value="F:zinc ion binding"/>
    <property type="evidence" value="ECO:0007669"/>
    <property type="project" value="UniProtKB-KW"/>
</dbReference>
<evidence type="ECO:0000256" key="3">
    <source>
        <dbReference type="ARBA" id="ARBA00022454"/>
    </source>
</evidence>
<dbReference type="InterPro" id="IPR003511">
    <property type="entry name" value="HORMA_dom"/>
</dbReference>
<dbReference type="SUPFAM" id="SSF57903">
    <property type="entry name" value="FYVE/PHD zinc finger"/>
    <property type="match status" value="1"/>
</dbReference>
<evidence type="ECO:0000259" key="10">
    <source>
        <dbReference type="SMART" id="SM00249"/>
    </source>
</evidence>
<dbReference type="Proteomes" id="UP000037035">
    <property type="component" value="Unassembled WGS sequence"/>
</dbReference>
<reference evidence="11 12" key="1">
    <citation type="submission" date="2015-08" db="EMBL/GenBank/DDBJ databases">
        <title>Next Generation Sequencing and Analysis of the Genome of Puccinia sorghi L Schw, the Causal Agent of Maize Common Rust.</title>
        <authorList>
            <person name="Rochi L."/>
            <person name="Burguener G."/>
            <person name="Darino M."/>
            <person name="Turjanski A."/>
            <person name="Kreff E."/>
            <person name="Dieguez M.J."/>
            <person name="Sacco F."/>
        </authorList>
    </citation>
    <scope>NUCLEOTIDE SEQUENCE [LARGE SCALE GENOMIC DNA]</scope>
    <source>
        <strain evidence="11 12">RO10H11247</strain>
    </source>
</reference>
<dbReference type="EMBL" id="LAVV01015071">
    <property type="protein sequence ID" value="KNZ44192.1"/>
    <property type="molecule type" value="Genomic_DNA"/>
</dbReference>
<keyword evidence="4" id="KW-0479">Metal-binding</keyword>
<comment type="subcellular location">
    <subcellularLocation>
        <location evidence="2">Chromosome</location>
    </subcellularLocation>
    <subcellularLocation>
        <location evidence="1">Nucleus</location>
    </subcellularLocation>
</comment>
<evidence type="ECO:0000313" key="12">
    <source>
        <dbReference type="Proteomes" id="UP000037035"/>
    </source>
</evidence>